<feature type="non-terminal residue" evidence="2">
    <location>
        <position position="1"/>
    </location>
</feature>
<dbReference type="AlphaFoldDB" id="A0A067QQI8"/>
<keyword evidence="3" id="KW-1185">Reference proteome</keyword>
<protein>
    <submittedName>
        <fullName evidence="2">Uncharacterized protein</fullName>
    </submittedName>
</protein>
<dbReference type="EMBL" id="KL197709">
    <property type="protein sequence ID" value="KDQ64916.1"/>
    <property type="molecule type" value="Genomic_DNA"/>
</dbReference>
<accession>A0A067QQI8</accession>
<evidence type="ECO:0000313" key="2">
    <source>
        <dbReference type="EMBL" id="KDQ64916.1"/>
    </source>
</evidence>
<dbReference type="HOGENOM" id="CLU_1582357_0_0_1"/>
<proteinExistence type="predicted"/>
<feature type="compositionally biased region" description="Basic and acidic residues" evidence="1">
    <location>
        <begin position="122"/>
        <end position="133"/>
    </location>
</feature>
<dbReference type="InParanoid" id="A0A067QQI8"/>
<name>A0A067QQI8_9AGAM</name>
<reference evidence="3" key="1">
    <citation type="journal article" date="2014" name="Proc. Natl. Acad. Sci. U.S.A.">
        <title>Extensive sampling of basidiomycete genomes demonstrates inadequacy of the white-rot/brown-rot paradigm for wood decay fungi.</title>
        <authorList>
            <person name="Riley R."/>
            <person name="Salamov A.A."/>
            <person name="Brown D.W."/>
            <person name="Nagy L.G."/>
            <person name="Floudas D."/>
            <person name="Held B.W."/>
            <person name="Levasseur A."/>
            <person name="Lombard V."/>
            <person name="Morin E."/>
            <person name="Otillar R."/>
            <person name="Lindquist E.A."/>
            <person name="Sun H."/>
            <person name="LaButti K.M."/>
            <person name="Schmutz J."/>
            <person name="Jabbour D."/>
            <person name="Luo H."/>
            <person name="Baker S.E."/>
            <person name="Pisabarro A.G."/>
            <person name="Walton J.D."/>
            <person name="Blanchette R.A."/>
            <person name="Henrissat B."/>
            <person name="Martin F."/>
            <person name="Cullen D."/>
            <person name="Hibbett D.S."/>
            <person name="Grigoriev I.V."/>
        </authorList>
    </citation>
    <scope>NUCLEOTIDE SEQUENCE [LARGE SCALE GENOMIC DNA]</scope>
    <source>
        <strain evidence="3">MUCL 33604</strain>
    </source>
</reference>
<evidence type="ECO:0000256" key="1">
    <source>
        <dbReference type="SAM" id="MobiDB-lite"/>
    </source>
</evidence>
<dbReference type="Proteomes" id="UP000027265">
    <property type="component" value="Unassembled WGS sequence"/>
</dbReference>
<sequence length="169" mass="18982">VYLTPSFGRDEARGRLVIWGASEREGLEDERASNLVREQPRRQELTEGCLGVCFQRLYINDCSRKGARAGTLRKEGGVQELYVVATRDLCHWLPGTDAGPTSSLKYAIECDRRPMEVSGGFMRREIPRGGDRHGKGKRGRDVRKTRCGFELIGPMITESLGGVTRNRRV</sequence>
<gene>
    <name evidence="2" type="ORF">JAAARDRAFT_684793</name>
</gene>
<feature type="region of interest" description="Disordered" evidence="1">
    <location>
        <begin position="122"/>
        <end position="141"/>
    </location>
</feature>
<evidence type="ECO:0000313" key="3">
    <source>
        <dbReference type="Proteomes" id="UP000027265"/>
    </source>
</evidence>
<organism evidence="2 3">
    <name type="scientific">Jaapia argillacea MUCL 33604</name>
    <dbReference type="NCBI Taxonomy" id="933084"/>
    <lineage>
        <taxon>Eukaryota</taxon>
        <taxon>Fungi</taxon>
        <taxon>Dikarya</taxon>
        <taxon>Basidiomycota</taxon>
        <taxon>Agaricomycotina</taxon>
        <taxon>Agaricomycetes</taxon>
        <taxon>Agaricomycetidae</taxon>
        <taxon>Jaapiales</taxon>
        <taxon>Jaapiaceae</taxon>
        <taxon>Jaapia</taxon>
    </lineage>
</organism>